<evidence type="ECO:0000256" key="1">
    <source>
        <dbReference type="SAM" id="Phobius"/>
    </source>
</evidence>
<dbReference type="RefSeq" id="WP_169452686.1">
    <property type="nucleotide sequence ID" value="NZ_CP051774.1"/>
</dbReference>
<proteinExistence type="predicted"/>
<protein>
    <submittedName>
        <fullName evidence="2">Uncharacterized protein</fullName>
    </submittedName>
</protein>
<dbReference type="EMBL" id="CP051774">
    <property type="protein sequence ID" value="QJE94465.1"/>
    <property type="molecule type" value="Genomic_DNA"/>
</dbReference>
<reference evidence="2 3" key="1">
    <citation type="submission" date="2020-04" db="EMBL/GenBank/DDBJ databases">
        <title>Luteolibacter sp. G-1-1-1 isolated from soil.</title>
        <authorList>
            <person name="Dahal R.H."/>
        </authorList>
    </citation>
    <scope>NUCLEOTIDE SEQUENCE [LARGE SCALE GENOMIC DNA]</scope>
    <source>
        <strain evidence="2 3">G-1-1-1</strain>
    </source>
</reference>
<gene>
    <name evidence="2" type="ORF">HHL09_01230</name>
</gene>
<keyword evidence="1" id="KW-0812">Transmembrane</keyword>
<evidence type="ECO:0000313" key="2">
    <source>
        <dbReference type="EMBL" id="QJE94465.1"/>
    </source>
</evidence>
<sequence length="118" mass="13288">MEKIHPETPLPKASDKKALAEQRAIEDGNYEALDSHDNYNLRKCIKDGFVKKIPWVVGIVIGFALCLVIFLTFLIGDYVMMIVNNEKKVEEVLTHIFTHTLVLVLGASSRFLFPKKGG</sequence>
<name>A0A858RCQ0_9BACT</name>
<accession>A0A858RCQ0</accession>
<dbReference type="Proteomes" id="UP000501812">
    <property type="component" value="Chromosome"/>
</dbReference>
<dbReference type="KEGG" id="luo:HHL09_01230"/>
<dbReference type="AlphaFoldDB" id="A0A858RCQ0"/>
<organism evidence="2 3">
    <name type="scientific">Luteolibacter luteus</name>
    <dbReference type="NCBI Taxonomy" id="2728835"/>
    <lineage>
        <taxon>Bacteria</taxon>
        <taxon>Pseudomonadati</taxon>
        <taxon>Verrucomicrobiota</taxon>
        <taxon>Verrucomicrobiia</taxon>
        <taxon>Verrucomicrobiales</taxon>
        <taxon>Verrucomicrobiaceae</taxon>
        <taxon>Luteolibacter</taxon>
    </lineage>
</organism>
<evidence type="ECO:0000313" key="3">
    <source>
        <dbReference type="Proteomes" id="UP000501812"/>
    </source>
</evidence>
<keyword evidence="1" id="KW-0472">Membrane</keyword>
<keyword evidence="3" id="KW-1185">Reference proteome</keyword>
<feature type="transmembrane region" description="Helical" evidence="1">
    <location>
        <begin position="53"/>
        <end position="76"/>
    </location>
</feature>
<keyword evidence="1" id="KW-1133">Transmembrane helix</keyword>
<feature type="transmembrane region" description="Helical" evidence="1">
    <location>
        <begin position="96"/>
        <end position="113"/>
    </location>
</feature>